<dbReference type="EC" id="2.3.2.26" evidence="4"/>
<dbReference type="UniPathway" id="UPA00143"/>
<feature type="compositionally biased region" description="Basic and acidic residues" evidence="5">
    <location>
        <begin position="456"/>
        <end position="473"/>
    </location>
</feature>
<evidence type="ECO:0000256" key="5">
    <source>
        <dbReference type="SAM" id="MobiDB-lite"/>
    </source>
</evidence>
<dbReference type="OMA" id="DAIDTGX"/>
<dbReference type="GO" id="GO:0016607">
    <property type="term" value="C:nuclear speck"/>
    <property type="evidence" value="ECO:0007669"/>
    <property type="project" value="TreeGrafter"/>
</dbReference>
<dbReference type="AlphaFoldDB" id="A0A8C4R5R1"/>
<evidence type="ECO:0000256" key="4">
    <source>
        <dbReference type="RuleBase" id="RU369009"/>
    </source>
</evidence>
<dbReference type="PROSITE" id="PS50088">
    <property type="entry name" value="ANK_REPEAT"/>
    <property type="match status" value="2"/>
</dbReference>
<dbReference type="GeneTree" id="ENSGT00940000156572"/>
<dbReference type="Pfam" id="PF12796">
    <property type="entry name" value="Ank_2"/>
    <property type="match status" value="1"/>
</dbReference>
<dbReference type="GO" id="GO:0070534">
    <property type="term" value="P:protein K63-linked ubiquitination"/>
    <property type="evidence" value="ECO:0007669"/>
    <property type="project" value="TreeGrafter"/>
</dbReference>
<name>A0A8C4R5R1_EPTBU</name>
<dbReference type="InterPro" id="IPR036770">
    <property type="entry name" value="Ankyrin_rpt-contain_sf"/>
</dbReference>
<dbReference type="FunFam" id="1.25.10.10:FF:000051">
    <property type="entry name" value="E3 ubiquitin-protein ligase HECTD1 isoform X1"/>
    <property type="match status" value="1"/>
</dbReference>
<dbReference type="Ensembl" id="ENSEBUT00000025320.1">
    <property type="protein sequence ID" value="ENSEBUP00000024744.1"/>
    <property type="gene ID" value="ENSEBUG00000015277.1"/>
</dbReference>
<dbReference type="PANTHER" id="PTHR45670:SF1">
    <property type="entry name" value="E3 UBIQUITIN-PROTEIN LIGASE HECTD1"/>
    <property type="match status" value="1"/>
</dbReference>
<dbReference type="PROSITE" id="PS50297">
    <property type="entry name" value="ANK_REP_REGION"/>
    <property type="match status" value="1"/>
</dbReference>
<feature type="domain" description="E3 ubiquitin-protein ligase TRIP12-like TPR repeats" evidence="6">
    <location>
        <begin position="17"/>
        <end position="135"/>
    </location>
</feature>
<proteinExistence type="inferred from homology"/>
<comment type="catalytic activity">
    <reaction evidence="1 4">
        <text>S-ubiquitinyl-[E2 ubiquitin-conjugating enzyme]-L-cysteine + [acceptor protein]-L-lysine = [E2 ubiquitin-conjugating enzyme]-L-cysteine + N(6)-ubiquitinyl-[acceptor protein]-L-lysine.</text>
        <dbReference type="EC" id="2.3.2.26"/>
    </reaction>
</comment>
<dbReference type="GO" id="GO:0061630">
    <property type="term" value="F:ubiquitin protein ligase activity"/>
    <property type="evidence" value="ECO:0007669"/>
    <property type="project" value="UniProtKB-UniRule"/>
</dbReference>
<organism evidence="7 8">
    <name type="scientific">Eptatretus burgeri</name>
    <name type="common">Inshore hagfish</name>
    <dbReference type="NCBI Taxonomy" id="7764"/>
    <lineage>
        <taxon>Eukaryota</taxon>
        <taxon>Metazoa</taxon>
        <taxon>Chordata</taxon>
        <taxon>Craniata</taxon>
        <taxon>Vertebrata</taxon>
        <taxon>Cyclostomata</taxon>
        <taxon>Myxini</taxon>
        <taxon>Myxiniformes</taxon>
        <taxon>Myxinidae</taxon>
        <taxon>Eptatretinae</taxon>
        <taxon>Eptatretus</taxon>
    </lineage>
</organism>
<protein>
    <recommendedName>
        <fullName evidence="4">E3 ubiquitin-protein ligase</fullName>
        <ecNumber evidence="4">2.3.2.26</ecNumber>
    </recommendedName>
</protein>
<feature type="region of interest" description="Disordered" evidence="5">
    <location>
        <begin position="491"/>
        <end position="514"/>
    </location>
</feature>
<feature type="region of interest" description="Disordered" evidence="5">
    <location>
        <begin position="451"/>
        <end position="473"/>
    </location>
</feature>
<evidence type="ECO:0000259" key="6">
    <source>
        <dbReference type="Pfam" id="PF25579"/>
    </source>
</evidence>
<feature type="compositionally biased region" description="Basic and acidic residues" evidence="5">
    <location>
        <begin position="493"/>
        <end position="514"/>
    </location>
</feature>
<comment type="similarity">
    <text evidence="4">Belongs to the UPL family. K-HECT subfamily.</text>
</comment>
<feature type="repeat" description="ANK" evidence="3">
    <location>
        <begin position="397"/>
        <end position="429"/>
    </location>
</feature>
<dbReference type="GO" id="GO:0043161">
    <property type="term" value="P:proteasome-mediated ubiquitin-dependent protein catabolic process"/>
    <property type="evidence" value="ECO:0007669"/>
    <property type="project" value="TreeGrafter"/>
</dbReference>
<accession>A0A8C4R5R1</accession>
<reference evidence="7" key="1">
    <citation type="submission" date="2025-08" db="UniProtKB">
        <authorList>
            <consortium name="Ensembl"/>
        </authorList>
    </citation>
    <scope>IDENTIFICATION</scope>
</reference>
<dbReference type="Gene3D" id="1.25.40.20">
    <property type="entry name" value="Ankyrin repeat-containing domain"/>
    <property type="match status" value="1"/>
</dbReference>
<dbReference type="InterPro" id="IPR002110">
    <property type="entry name" value="Ankyrin_rpt"/>
</dbReference>
<evidence type="ECO:0000313" key="8">
    <source>
        <dbReference type="Proteomes" id="UP000694388"/>
    </source>
</evidence>
<reference evidence="7" key="2">
    <citation type="submission" date="2025-09" db="UniProtKB">
        <authorList>
            <consortium name="Ensembl"/>
        </authorList>
    </citation>
    <scope>IDENTIFICATION</scope>
</reference>
<sequence>MADVDPDTLLEWLHMGQGDERDMQLIALEQLCMLLLMSDNVDRCFETCPPRTFLPALCRIFLDECAPDNVLEVTARAITYYLDVSAECTRRIVAVDGAVKALCNRLEVVELNNRTSRDLAEQCVKVLELICTRESGAVLEACGLSYVLAFILDSGYLVHKDTLHSAMAVVSRLCGKMEPHDSTLESCVEALSSLLKHEDHQVSDGALRCFASLADRFMRRGVDPAPLAKHGLTAELLSRLAAAGGLAPGPSATGTQKPSRGPPPAITSTPESKLSSQVSTIISLLSTLCRGSPIVTRDLLRAPLPDAIERAVQGDERCCLDTMRLVDLLLVLLFEGRKALPKSSTSSASRIPGLRRLDSSGERSHRQLIDCIRSKDTDALIDAIDTGAFEVNFMDDVGQSLLNWASAFGTQEMVEFLCERGSDVNRGQRSSSLHYAACFGRPQVAKTLLKHGANPDLRDEDGKTPLDKARERGHSEVVSILQSPGEWMCPVNKDQDKKKKETHREEEINEPRGDPEMAPVYLKRLLPIFAQTFQKTMVPSVRKASLALIRKMVYHCHETLFKEVCSLDAGQNLPIILVEVMSAVLDHEVWI</sequence>
<evidence type="ECO:0000256" key="3">
    <source>
        <dbReference type="PROSITE-ProRule" id="PRU00023"/>
    </source>
</evidence>
<keyword evidence="8" id="KW-1185">Reference proteome</keyword>
<dbReference type="SUPFAM" id="SSF48371">
    <property type="entry name" value="ARM repeat"/>
    <property type="match status" value="1"/>
</dbReference>
<dbReference type="InterPro" id="IPR011989">
    <property type="entry name" value="ARM-like"/>
</dbReference>
<dbReference type="FunFam" id="1.25.40.20:FF:000033">
    <property type="entry name" value="E3 ubiquitin-protein ligase HECTD1 isoform X2"/>
    <property type="match status" value="1"/>
</dbReference>
<dbReference type="InterPro" id="IPR057948">
    <property type="entry name" value="TPR_TRIP12_N"/>
</dbReference>
<evidence type="ECO:0000256" key="2">
    <source>
        <dbReference type="ARBA" id="ARBA00022679"/>
    </source>
</evidence>
<keyword evidence="4" id="KW-0833">Ubl conjugation pathway</keyword>
<dbReference type="InterPro" id="IPR016024">
    <property type="entry name" value="ARM-type_fold"/>
</dbReference>
<dbReference type="PANTHER" id="PTHR45670">
    <property type="entry name" value="E3 UBIQUITIN-PROTEIN LIGASE TRIP12"/>
    <property type="match status" value="1"/>
</dbReference>
<dbReference type="InterPro" id="IPR045322">
    <property type="entry name" value="HECTD1/TRIP12-like"/>
</dbReference>
<keyword evidence="2 4" id="KW-0808">Transferase</keyword>
<feature type="region of interest" description="Disordered" evidence="5">
    <location>
        <begin position="247"/>
        <end position="272"/>
    </location>
</feature>
<comment type="pathway">
    <text evidence="4">Protein modification; protein ubiquitination.</text>
</comment>
<evidence type="ECO:0000313" key="7">
    <source>
        <dbReference type="Ensembl" id="ENSEBUP00000024744.1"/>
    </source>
</evidence>
<comment type="function">
    <text evidence="4">E3 ubiquitin-protein ligase which accepts ubiquitin from an E2 ubiquitin-conjugating enzyme in the form of a thioester and then directly transfers the ubiquitin to targeted substrates.</text>
</comment>
<dbReference type="Pfam" id="PF25579">
    <property type="entry name" value="TPR_TRIP12_N"/>
    <property type="match status" value="1"/>
</dbReference>
<dbReference type="SMART" id="SM00248">
    <property type="entry name" value="ANK"/>
    <property type="match status" value="3"/>
</dbReference>
<evidence type="ECO:0000256" key="1">
    <source>
        <dbReference type="ARBA" id="ARBA00000885"/>
    </source>
</evidence>
<keyword evidence="3" id="KW-0040">ANK repeat</keyword>
<feature type="repeat" description="ANK" evidence="3">
    <location>
        <begin position="428"/>
        <end position="460"/>
    </location>
</feature>
<dbReference type="Proteomes" id="UP000694388">
    <property type="component" value="Unplaced"/>
</dbReference>
<dbReference type="SUPFAM" id="SSF48403">
    <property type="entry name" value="Ankyrin repeat"/>
    <property type="match status" value="1"/>
</dbReference>
<dbReference type="Gene3D" id="1.25.10.10">
    <property type="entry name" value="Leucine-rich Repeat Variant"/>
    <property type="match status" value="1"/>
</dbReference>